<dbReference type="EMBL" id="AFBI03000005">
    <property type="protein sequence ID" value="EJW01291.2"/>
    <property type="molecule type" value="Genomic_DNA"/>
</dbReference>
<dbReference type="GO" id="GO:0006400">
    <property type="term" value="P:tRNA modification"/>
    <property type="evidence" value="ECO:0007669"/>
    <property type="project" value="InterPro"/>
</dbReference>
<dbReference type="OMA" id="KTHIGGA"/>
<sequence>MEMGFIITCFRGREREALNEALITFNTITIRSHVNTSINFNERIHSEIDNNEKLFDHSHIKKLKNIVFIKNKSSCDSVKIYEEIVKRKLSCRFIQRLIPLDFIGNLKFWKDVISLMVEKSKSFDVKTYKILYEKRLSEKGLKDEIFDTVTRNMILKVDLCNPDLLMVVQVFKTHIGGAVILNDSINFNIQKNNKI</sequence>
<dbReference type="OrthoDB" id="367221at2759"/>
<evidence type="ECO:0000313" key="1">
    <source>
        <dbReference type="EMBL" id="EJW01291.2"/>
    </source>
</evidence>
<dbReference type="Proteomes" id="UP000003163">
    <property type="component" value="Unassembled WGS sequence"/>
</dbReference>
<dbReference type="PANTHER" id="PTHR13452">
    <property type="entry name" value="THUMP DOMAIN CONTAINING PROTEIN 1-RELATED"/>
    <property type="match status" value="1"/>
</dbReference>
<dbReference type="HOGENOM" id="CLU_121524_0_0_1"/>
<reference evidence="1 2" key="1">
    <citation type="submission" date="2011-08" db="EMBL/GenBank/DDBJ databases">
        <authorList>
            <person name="Liu Z.J."/>
            <person name="Shi F.L."/>
            <person name="Lu J.Q."/>
            <person name="Li M."/>
            <person name="Wang Z.L."/>
        </authorList>
    </citation>
    <scope>NUCLEOTIDE SEQUENCE [LARGE SCALE GENOMIC DNA]</scope>
    <source>
        <strain evidence="1 2">USNM 41457</strain>
    </source>
</reference>
<dbReference type="PANTHER" id="PTHR13452:SF10">
    <property type="entry name" value="THUMP DOMAIN-CONTAINING PROTEIN 1"/>
    <property type="match status" value="1"/>
</dbReference>
<dbReference type="CDD" id="cd11717">
    <property type="entry name" value="THUMP_THUMPD1_like"/>
    <property type="match status" value="1"/>
</dbReference>
<accession>J9D094</accession>
<keyword evidence="2" id="KW-1185">Reference proteome</keyword>
<dbReference type="SUPFAM" id="SSF143437">
    <property type="entry name" value="THUMP domain-like"/>
    <property type="match status" value="1"/>
</dbReference>
<organism evidence="1 2">
    <name type="scientific">Edhazardia aedis (strain USNM 41457)</name>
    <name type="common">Microsporidian parasite</name>
    <dbReference type="NCBI Taxonomy" id="1003232"/>
    <lineage>
        <taxon>Eukaryota</taxon>
        <taxon>Fungi</taxon>
        <taxon>Fungi incertae sedis</taxon>
        <taxon>Microsporidia</taxon>
        <taxon>Edhazardia</taxon>
    </lineage>
</organism>
<dbReference type="AlphaFoldDB" id="J9D094"/>
<dbReference type="InParanoid" id="J9D094"/>
<dbReference type="GO" id="GO:0003723">
    <property type="term" value="F:RNA binding"/>
    <property type="evidence" value="ECO:0007669"/>
    <property type="project" value="InterPro"/>
</dbReference>
<dbReference type="Gene3D" id="3.30.2300.10">
    <property type="entry name" value="THUMP superfamily"/>
    <property type="match status" value="1"/>
</dbReference>
<reference evidence="2" key="2">
    <citation type="submission" date="2015-07" db="EMBL/GenBank/DDBJ databases">
        <title>Contrasting host-pathogen interactions and genome evolution in two generalist and specialist microsporidian pathogens of mosquitoes.</title>
        <authorList>
            <consortium name="The Broad Institute Genomics Platform"/>
            <consortium name="The Broad Institute Genome Sequencing Center for Infectious Disease"/>
            <person name="Cuomo C.A."/>
            <person name="Sanscrainte N.D."/>
            <person name="Goldberg J.M."/>
            <person name="Heiman D."/>
            <person name="Young S."/>
            <person name="Zeng Q."/>
            <person name="Becnel J.J."/>
            <person name="Birren B.W."/>
        </authorList>
    </citation>
    <scope>NUCLEOTIDE SEQUENCE [LARGE SCALE GENOMIC DNA]</scope>
    <source>
        <strain evidence="2">USNM 41457</strain>
    </source>
</reference>
<gene>
    <name evidence="1" type="ORF">EDEG_00508</name>
</gene>
<comment type="caution">
    <text evidence="1">The sequence shown here is derived from an EMBL/GenBank/DDBJ whole genome shotgun (WGS) entry which is preliminary data.</text>
</comment>
<evidence type="ECO:0000313" key="2">
    <source>
        <dbReference type="Proteomes" id="UP000003163"/>
    </source>
</evidence>
<name>J9D094_EDHAE</name>
<dbReference type="VEuPathDB" id="MicrosporidiaDB:EDEG_00508"/>
<dbReference type="FunCoup" id="J9D094">
    <property type="interactions" value="191"/>
</dbReference>
<dbReference type="InterPro" id="IPR040183">
    <property type="entry name" value="THUMPD1-like"/>
</dbReference>
<proteinExistence type="predicted"/>
<protein>
    <submittedName>
        <fullName evidence="1">Uncharacterized protein</fullName>
    </submittedName>
</protein>